<accession>A0A7G9W3V0</accession>
<dbReference type="RefSeq" id="WP_213167037.1">
    <property type="nucleotide sequence ID" value="NZ_CP058559.1"/>
</dbReference>
<sequence>MSRNDNKNSLDLQNNSRDYTTSLLKSTFGAIPIVGPAAQELLGIVIPNQRMDRVVRFVEFLGKEIDGLKVEIKSFEEKV</sequence>
<reference evidence="1 2" key="1">
    <citation type="submission" date="2020-07" db="EMBL/GenBank/DDBJ databases">
        <title>Alkalicella. sp. LB2 genome.</title>
        <authorList>
            <person name="Postec A."/>
            <person name="Quemeneur M."/>
        </authorList>
    </citation>
    <scope>NUCLEOTIDE SEQUENCE [LARGE SCALE GENOMIC DNA]</scope>
    <source>
        <strain evidence="1 2">LB2</strain>
    </source>
</reference>
<protein>
    <submittedName>
        <fullName evidence="1">Uncharacterized protein</fullName>
    </submittedName>
</protein>
<dbReference type="EMBL" id="CP058559">
    <property type="protein sequence ID" value="QNO13362.1"/>
    <property type="molecule type" value="Genomic_DNA"/>
</dbReference>
<proteinExistence type="predicted"/>
<evidence type="ECO:0000313" key="1">
    <source>
        <dbReference type="EMBL" id="QNO13362.1"/>
    </source>
</evidence>
<keyword evidence="2" id="KW-1185">Reference proteome</keyword>
<organism evidence="1 2">
    <name type="scientific">Alkalicella caledoniensis</name>
    <dbReference type="NCBI Taxonomy" id="2731377"/>
    <lineage>
        <taxon>Bacteria</taxon>
        <taxon>Bacillati</taxon>
        <taxon>Bacillota</taxon>
        <taxon>Clostridia</taxon>
        <taxon>Eubacteriales</taxon>
        <taxon>Proteinivoracaceae</taxon>
        <taxon>Alkalicella</taxon>
    </lineage>
</organism>
<dbReference type="Proteomes" id="UP000516160">
    <property type="component" value="Chromosome"/>
</dbReference>
<name>A0A7G9W3V0_ALKCA</name>
<dbReference type="AlphaFoldDB" id="A0A7G9W3V0"/>
<dbReference type="KEGG" id="acae:HYG86_00535"/>
<gene>
    <name evidence="1" type="ORF">HYG86_00535</name>
</gene>
<evidence type="ECO:0000313" key="2">
    <source>
        <dbReference type="Proteomes" id="UP000516160"/>
    </source>
</evidence>